<dbReference type="InterPro" id="IPR000159">
    <property type="entry name" value="RA_dom"/>
</dbReference>
<dbReference type="Proteomes" id="UP000321570">
    <property type="component" value="Unassembled WGS sequence"/>
</dbReference>
<name>A0A564XXV1_HYMDI</name>
<gene>
    <name evidence="3" type="ORF">WMSIL1_LOCUS1089</name>
</gene>
<dbReference type="SMART" id="SM00233">
    <property type="entry name" value="PH"/>
    <property type="match status" value="1"/>
</dbReference>
<dbReference type="Gene3D" id="2.30.29.30">
    <property type="entry name" value="Pleckstrin-homology domain (PH domain)/Phosphotyrosine-binding domain (PTB)"/>
    <property type="match status" value="1"/>
</dbReference>
<feature type="compositionally biased region" description="Polar residues" evidence="1">
    <location>
        <begin position="381"/>
        <end position="391"/>
    </location>
</feature>
<dbReference type="Gene3D" id="3.10.20.90">
    <property type="entry name" value="Phosphatidylinositol 3-kinase Catalytic Subunit, Chain A, domain 1"/>
    <property type="match status" value="1"/>
</dbReference>
<evidence type="ECO:0000256" key="1">
    <source>
        <dbReference type="SAM" id="MobiDB-lite"/>
    </source>
</evidence>
<feature type="region of interest" description="Disordered" evidence="1">
    <location>
        <begin position="374"/>
        <end position="394"/>
    </location>
</feature>
<dbReference type="PANTHER" id="PTHR11243:SF23">
    <property type="entry name" value="LD06925P"/>
    <property type="match status" value="1"/>
</dbReference>
<evidence type="ECO:0000259" key="2">
    <source>
        <dbReference type="PROSITE" id="PS50200"/>
    </source>
</evidence>
<dbReference type="EMBL" id="CABIJS010000022">
    <property type="protein sequence ID" value="VUZ39855.1"/>
    <property type="molecule type" value="Genomic_DNA"/>
</dbReference>
<organism evidence="3 4">
    <name type="scientific">Hymenolepis diminuta</name>
    <name type="common">Rat tapeworm</name>
    <dbReference type="NCBI Taxonomy" id="6216"/>
    <lineage>
        <taxon>Eukaryota</taxon>
        <taxon>Metazoa</taxon>
        <taxon>Spiralia</taxon>
        <taxon>Lophotrochozoa</taxon>
        <taxon>Platyhelminthes</taxon>
        <taxon>Cestoda</taxon>
        <taxon>Eucestoda</taxon>
        <taxon>Cyclophyllidea</taxon>
        <taxon>Hymenolepididae</taxon>
        <taxon>Hymenolepis</taxon>
    </lineage>
</organism>
<proteinExistence type="predicted"/>
<feature type="domain" description="Ras-associating" evidence="2">
    <location>
        <begin position="90"/>
        <end position="179"/>
    </location>
</feature>
<reference evidence="3 4" key="1">
    <citation type="submission" date="2019-07" db="EMBL/GenBank/DDBJ databases">
        <authorList>
            <person name="Jastrzebski P J."/>
            <person name="Paukszto L."/>
            <person name="Jastrzebski P J."/>
        </authorList>
    </citation>
    <scope>NUCLEOTIDE SEQUENCE [LARGE SCALE GENOMIC DNA]</scope>
    <source>
        <strain evidence="3 4">WMS-il1</strain>
    </source>
</reference>
<dbReference type="GO" id="GO:0007165">
    <property type="term" value="P:signal transduction"/>
    <property type="evidence" value="ECO:0007669"/>
    <property type="project" value="InterPro"/>
</dbReference>
<accession>A0A564XXV1</accession>
<dbReference type="InterPro" id="IPR039664">
    <property type="entry name" value="GRB/APBB1IP"/>
</dbReference>
<protein>
    <recommendedName>
        <fullName evidence="2">Ras-associating domain-containing protein</fullName>
    </recommendedName>
</protein>
<keyword evidence="4" id="KW-1185">Reference proteome</keyword>
<dbReference type="SUPFAM" id="SSF54236">
    <property type="entry name" value="Ubiquitin-like"/>
    <property type="match status" value="1"/>
</dbReference>
<dbReference type="InterPro" id="IPR029071">
    <property type="entry name" value="Ubiquitin-like_domsf"/>
</dbReference>
<dbReference type="SMART" id="SM00314">
    <property type="entry name" value="RA"/>
    <property type="match status" value="1"/>
</dbReference>
<dbReference type="PANTHER" id="PTHR11243">
    <property type="entry name" value="GROWTH FACTOR RECEPTOR-BOUND PROTEIN"/>
    <property type="match status" value="1"/>
</dbReference>
<evidence type="ECO:0000313" key="3">
    <source>
        <dbReference type="EMBL" id="VUZ39855.1"/>
    </source>
</evidence>
<dbReference type="Pfam" id="PF21989">
    <property type="entry name" value="RA_2"/>
    <property type="match status" value="1"/>
</dbReference>
<dbReference type="InterPro" id="IPR011993">
    <property type="entry name" value="PH-like_dom_sf"/>
</dbReference>
<dbReference type="AlphaFoldDB" id="A0A564XXV1"/>
<evidence type="ECO:0000313" key="4">
    <source>
        <dbReference type="Proteomes" id="UP000321570"/>
    </source>
</evidence>
<dbReference type="InterPro" id="IPR001849">
    <property type="entry name" value="PH_domain"/>
</dbReference>
<sequence>MYNTSSLRSRSNKRRRLFSLKRRGNSLSISAIDDFPYSVSKWGSQASLYSTLSKSGTIPSRPCSLFQRSSTGIWNSFDAETDIEYQEKDGKTIMKVHNADRTYKSILLNDDMRVGQICEIMLDKNHRRDSIVHWQIFEEPGDFPGFERQVEDHEFAMDLQRRWPAAVAPSRIWFRHNRKKYSFNKDLDRILSLKGATLRGDMLYSNILFLGVSEGVVMLKRPQGKWSKVFCFLVMSTIFFSKRHFGYSKKKSKYLLDLTTMDVYVPQEKTDVIKLLHTPTPHTLLLVPSSIGLLDPEAIFAIGCKTRQSMLAWAEGLRFHKHGQRKLSENLENALNHRFSPQVEATKQNGCLINERTMESVNDQIIAPVNRPVVNKEPSRSNENGNRSGTMNPRVFDFNTETLRLYRQNRPPHQYFFENDYQPRNESSTTLRQWSAYDPEDNESYFNFNDNMKIDMNSSVSTLKSSSEIKPFTPNTNGGHSSLKQELTSRLSVYESENRFEGVVFQSGAPYLLLELPDGLHKYSIEVNQDRSFDEKRYKLPSRSERFESLHDLCNFYEKRRYLLLEDDPQDDSATAF</sequence>
<dbReference type="PROSITE" id="PS50200">
    <property type="entry name" value="RA"/>
    <property type="match status" value="1"/>
</dbReference>